<organism evidence="1 2">
    <name type="scientific">Sphaerobolus stellatus (strain SS14)</name>
    <dbReference type="NCBI Taxonomy" id="990650"/>
    <lineage>
        <taxon>Eukaryota</taxon>
        <taxon>Fungi</taxon>
        <taxon>Dikarya</taxon>
        <taxon>Basidiomycota</taxon>
        <taxon>Agaricomycotina</taxon>
        <taxon>Agaricomycetes</taxon>
        <taxon>Phallomycetidae</taxon>
        <taxon>Geastrales</taxon>
        <taxon>Sphaerobolaceae</taxon>
        <taxon>Sphaerobolus</taxon>
    </lineage>
</organism>
<reference evidence="1 2" key="1">
    <citation type="submission" date="2014-06" db="EMBL/GenBank/DDBJ databases">
        <title>Evolutionary Origins and Diversification of the Mycorrhizal Mutualists.</title>
        <authorList>
            <consortium name="DOE Joint Genome Institute"/>
            <consortium name="Mycorrhizal Genomics Consortium"/>
            <person name="Kohler A."/>
            <person name="Kuo A."/>
            <person name="Nagy L.G."/>
            <person name="Floudas D."/>
            <person name="Copeland A."/>
            <person name="Barry K.W."/>
            <person name="Cichocki N."/>
            <person name="Veneault-Fourrey C."/>
            <person name="LaButti K."/>
            <person name="Lindquist E.A."/>
            <person name="Lipzen A."/>
            <person name="Lundell T."/>
            <person name="Morin E."/>
            <person name="Murat C."/>
            <person name="Riley R."/>
            <person name="Ohm R."/>
            <person name="Sun H."/>
            <person name="Tunlid A."/>
            <person name="Henrissat B."/>
            <person name="Grigoriev I.V."/>
            <person name="Hibbett D.S."/>
            <person name="Martin F."/>
        </authorList>
    </citation>
    <scope>NUCLEOTIDE SEQUENCE [LARGE SCALE GENOMIC DNA]</scope>
    <source>
        <strain evidence="1 2">SS14</strain>
    </source>
</reference>
<gene>
    <name evidence="1" type="ORF">M422DRAFT_275566</name>
</gene>
<dbReference type="Proteomes" id="UP000054279">
    <property type="component" value="Unassembled WGS sequence"/>
</dbReference>
<dbReference type="HOGENOM" id="CLU_2198690_0_0_1"/>
<keyword evidence="2" id="KW-1185">Reference proteome</keyword>
<proteinExistence type="predicted"/>
<dbReference type="AlphaFoldDB" id="A0A0C9UF15"/>
<evidence type="ECO:0000313" key="1">
    <source>
        <dbReference type="EMBL" id="KIJ23790.1"/>
    </source>
</evidence>
<accession>A0A0C9UF15</accession>
<name>A0A0C9UF15_SPHS4</name>
<sequence length="108" mass="11973">MLLQAEYDALFQLLSSLPSSLPDHPSTSNLPPQIDLKFTAEEGACPAQILSSEHNFMVSINWNTISLVSVHTFANTLGDNDYRLMKARPELKTSYHSSSIPSPQFIHA</sequence>
<evidence type="ECO:0000313" key="2">
    <source>
        <dbReference type="Proteomes" id="UP000054279"/>
    </source>
</evidence>
<dbReference type="EMBL" id="KN837588">
    <property type="protein sequence ID" value="KIJ23790.1"/>
    <property type="molecule type" value="Genomic_DNA"/>
</dbReference>
<protein>
    <submittedName>
        <fullName evidence="1">Uncharacterized protein</fullName>
    </submittedName>
</protein>